<feature type="chain" id="PRO_5015135282" evidence="1">
    <location>
        <begin position="30"/>
        <end position="124"/>
    </location>
</feature>
<gene>
    <name evidence="2" type="ORF">PanWU01x14_130110</name>
</gene>
<evidence type="ECO:0000313" key="3">
    <source>
        <dbReference type="Proteomes" id="UP000237105"/>
    </source>
</evidence>
<name>A0A2P5CR56_PARAD</name>
<accession>A0A2P5CR56</accession>
<evidence type="ECO:0000256" key="1">
    <source>
        <dbReference type="SAM" id="SignalP"/>
    </source>
</evidence>
<keyword evidence="1" id="KW-0732">Signal</keyword>
<comment type="caution">
    <text evidence="2">The sequence shown here is derived from an EMBL/GenBank/DDBJ whole genome shotgun (WGS) entry which is preliminary data.</text>
</comment>
<dbReference type="EMBL" id="JXTB01000103">
    <property type="protein sequence ID" value="PON63537.1"/>
    <property type="molecule type" value="Genomic_DNA"/>
</dbReference>
<feature type="non-terminal residue" evidence="2">
    <location>
        <position position="1"/>
    </location>
</feature>
<dbReference type="Proteomes" id="UP000237105">
    <property type="component" value="Unassembled WGS sequence"/>
</dbReference>
<sequence>ELSLSQSKLCLNLLIFKSLLLSELQELLGSSMVTSGHQFLFLSSMVPLDLKLDRSNFAFWCSQILATIRAHDLEGFLLSIHPRLDSYLYLQAGEGSSTPTISGSVHRSNPEYSIWIRTDQALMS</sequence>
<dbReference type="AlphaFoldDB" id="A0A2P5CR56"/>
<feature type="signal peptide" evidence="1">
    <location>
        <begin position="1"/>
        <end position="29"/>
    </location>
</feature>
<proteinExistence type="predicted"/>
<evidence type="ECO:0000313" key="2">
    <source>
        <dbReference type="EMBL" id="PON63537.1"/>
    </source>
</evidence>
<reference evidence="3" key="1">
    <citation type="submission" date="2016-06" db="EMBL/GenBank/DDBJ databases">
        <title>Parallel loss of symbiosis genes in relatives of nitrogen-fixing non-legume Parasponia.</title>
        <authorList>
            <person name="Van Velzen R."/>
            <person name="Holmer R."/>
            <person name="Bu F."/>
            <person name="Rutten L."/>
            <person name="Van Zeijl A."/>
            <person name="Liu W."/>
            <person name="Santuari L."/>
            <person name="Cao Q."/>
            <person name="Sharma T."/>
            <person name="Shen D."/>
            <person name="Roswanjaya Y."/>
            <person name="Wardhani T."/>
            <person name="Kalhor M.S."/>
            <person name="Jansen J."/>
            <person name="Van den Hoogen J."/>
            <person name="Gungor B."/>
            <person name="Hartog M."/>
            <person name="Hontelez J."/>
            <person name="Verver J."/>
            <person name="Yang W.-C."/>
            <person name="Schijlen E."/>
            <person name="Repin R."/>
            <person name="Schilthuizen M."/>
            <person name="Schranz E."/>
            <person name="Heidstra R."/>
            <person name="Miyata K."/>
            <person name="Fedorova E."/>
            <person name="Kohlen W."/>
            <person name="Bisseling T."/>
            <person name="Smit S."/>
            <person name="Geurts R."/>
        </authorList>
    </citation>
    <scope>NUCLEOTIDE SEQUENCE [LARGE SCALE GENOMIC DNA]</scope>
    <source>
        <strain evidence="3">cv. WU1-14</strain>
    </source>
</reference>
<dbReference type="OrthoDB" id="1194575at2759"/>
<organism evidence="2 3">
    <name type="scientific">Parasponia andersonii</name>
    <name type="common">Sponia andersonii</name>
    <dbReference type="NCBI Taxonomy" id="3476"/>
    <lineage>
        <taxon>Eukaryota</taxon>
        <taxon>Viridiplantae</taxon>
        <taxon>Streptophyta</taxon>
        <taxon>Embryophyta</taxon>
        <taxon>Tracheophyta</taxon>
        <taxon>Spermatophyta</taxon>
        <taxon>Magnoliopsida</taxon>
        <taxon>eudicotyledons</taxon>
        <taxon>Gunneridae</taxon>
        <taxon>Pentapetalae</taxon>
        <taxon>rosids</taxon>
        <taxon>fabids</taxon>
        <taxon>Rosales</taxon>
        <taxon>Cannabaceae</taxon>
        <taxon>Parasponia</taxon>
    </lineage>
</organism>
<keyword evidence="3" id="KW-1185">Reference proteome</keyword>
<protein>
    <submittedName>
        <fullName evidence="2">Uncharacterized protein</fullName>
    </submittedName>
</protein>